<organism evidence="3 4">
    <name type="scientific">Salinimonas sediminis</name>
    <dbReference type="NCBI Taxonomy" id="2303538"/>
    <lineage>
        <taxon>Bacteria</taxon>
        <taxon>Pseudomonadati</taxon>
        <taxon>Pseudomonadota</taxon>
        <taxon>Gammaproteobacteria</taxon>
        <taxon>Alteromonadales</taxon>
        <taxon>Alteromonadaceae</taxon>
        <taxon>Alteromonas/Salinimonas group</taxon>
        <taxon>Salinimonas</taxon>
    </lineage>
</organism>
<keyword evidence="2" id="KW-0175">Coiled coil</keyword>
<evidence type="ECO:0000256" key="2">
    <source>
        <dbReference type="SAM" id="Coils"/>
    </source>
</evidence>
<reference evidence="3 4" key="1">
    <citation type="submission" date="2018-08" db="EMBL/GenBank/DDBJ databases">
        <title>Salinimonas sediminis sp. nov., a piezophilic bacterium isolated from a deep-sea sediment sample from the New Britain Trench.</title>
        <authorList>
            <person name="Cao J."/>
        </authorList>
    </citation>
    <scope>NUCLEOTIDE SEQUENCE [LARGE SCALE GENOMIC DNA]</scope>
    <source>
        <strain evidence="3 4">N102</strain>
    </source>
</reference>
<dbReference type="PANTHER" id="PTHR33609:SF1">
    <property type="entry name" value="TRANSPOSASE"/>
    <property type="match status" value="1"/>
</dbReference>
<dbReference type="AlphaFoldDB" id="A0A346NME8"/>
<sequence>MQKSKYNETQIVKILKTKESGMKVADICRQYGISEQTFYRWQSKYSGMESGDIKRLKLMEEENRKLKQLLGEKELDIQALKAALAGNYH</sequence>
<dbReference type="GO" id="GO:0004803">
    <property type="term" value="F:transposase activity"/>
    <property type="evidence" value="ECO:0007669"/>
    <property type="project" value="InterPro"/>
</dbReference>
<evidence type="ECO:0000313" key="4">
    <source>
        <dbReference type="Proteomes" id="UP000262073"/>
    </source>
</evidence>
<dbReference type="Gene3D" id="1.10.10.60">
    <property type="entry name" value="Homeodomain-like"/>
    <property type="match status" value="1"/>
</dbReference>
<dbReference type="RefSeq" id="WP_117316825.1">
    <property type="nucleotide sequence ID" value="NZ_CP031769.1"/>
</dbReference>
<dbReference type="GO" id="GO:0006313">
    <property type="term" value="P:DNA transposition"/>
    <property type="evidence" value="ECO:0007669"/>
    <property type="project" value="InterPro"/>
</dbReference>
<dbReference type="Pfam" id="PF01527">
    <property type="entry name" value="HTH_Tnp_1"/>
    <property type="match status" value="1"/>
</dbReference>
<feature type="coiled-coil region" evidence="2">
    <location>
        <begin position="56"/>
        <end position="83"/>
    </location>
</feature>
<dbReference type="InterPro" id="IPR052546">
    <property type="entry name" value="Transposase_8_domain"/>
</dbReference>
<dbReference type="OrthoDB" id="9774685at2"/>
<dbReference type="Proteomes" id="UP000262073">
    <property type="component" value="Chromosome"/>
</dbReference>
<dbReference type="InterPro" id="IPR009057">
    <property type="entry name" value="Homeodomain-like_sf"/>
</dbReference>
<dbReference type="PANTHER" id="PTHR33609">
    <property type="entry name" value="LOW CALCIUM RESPONSE LOCUS PROTEIN S"/>
    <property type="match status" value="1"/>
</dbReference>
<accession>A0A346NME8</accession>
<comment type="similarity">
    <text evidence="1">Belongs to the transposase 8 family.</text>
</comment>
<dbReference type="SUPFAM" id="SSF46689">
    <property type="entry name" value="Homeodomain-like"/>
    <property type="match status" value="1"/>
</dbReference>
<evidence type="ECO:0000256" key="1">
    <source>
        <dbReference type="ARBA" id="ARBA00009964"/>
    </source>
</evidence>
<protein>
    <submittedName>
        <fullName evidence="3">Transposase</fullName>
    </submittedName>
</protein>
<evidence type="ECO:0000313" key="3">
    <source>
        <dbReference type="EMBL" id="AXR06705.1"/>
    </source>
</evidence>
<dbReference type="EMBL" id="CP031769">
    <property type="protein sequence ID" value="AXR06705.1"/>
    <property type="molecule type" value="Genomic_DNA"/>
</dbReference>
<name>A0A346NME8_9ALTE</name>
<dbReference type="InterPro" id="IPR002514">
    <property type="entry name" value="Transposase_8"/>
</dbReference>
<dbReference type="GO" id="GO:0003677">
    <property type="term" value="F:DNA binding"/>
    <property type="evidence" value="ECO:0007669"/>
    <property type="project" value="InterPro"/>
</dbReference>
<dbReference type="KEGG" id="salm:D0Y50_10195"/>
<keyword evidence="4" id="KW-1185">Reference proteome</keyword>
<gene>
    <name evidence="3" type="ORF">D0Y50_10195</name>
</gene>
<proteinExistence type="inferred from homology"/>